<dbReference type="InterPro" id="IPR044398">
    <property type="entry name" value="Globin-sensor_dom"/>
</dbReference>
<sequence length="314" mass="35366">MAQFYRRPMMHFDRRELYTDLETRIRYLHSFLDFSSRDIEALVSGTKYIKALIPALVNIVYRKLLQYDITARAFETRSTSYEGPVDMNLSESSPQILHRKMFLRAYLTKLCSDPSKMEYWEYLDKVGMMHVGQGRAHPLHVEYVHIGVTLSFIQDVLTEAILSHPRLKMDRKIGLVKALSKVIWIQNDLFAKWYVRDGDEFSEERLVPEIEAEGYLHGKKILRSGSDSESEIEDADMATGSCPFKNLATPVASGPRVALKSPPRPHVTCTRSNVEVASAPGIEPADSRLSPSPDPPASPSTLLSAIPRPVAGSA</sequence>
<accession>A0A9P6GMP2</accession>
<dbReference type="AlphaFoldDB" id="A0A9P6GMP2"/>
<comment type="caution">
    <text evidence="3">The sequence shown here is derived from an EMBL/GenBank/DDBJ whole genome shotgun (WGS) entry which is preliminary data.</text>
</comment>
<dbReference type="Pfam" id="PF11563">
    <property type="entry name" value="Protoglobin"/>
    <property type="match status" value="1"/>
</dbReference>
<evidence type="ECO:0000313" key="3">
    <source>
        <dbReference type="EMBL" id="KAF9738512.1"/>
    </source>
</evidence>
<name>A0A9P6GMP2_9PLEO</name>
<dbReference type="PANTHER" id="PTHR42071:SF1">
    <property type="entry name" value="GLOBIN-SENSOR DOMAIN-CONTAINING PROTEIN"/>
    <property type="match status" value="1"/>
</dbReference>
<dbReference type="Gene3D" id="1.10.490.10">
    <property type="entry name" value="Globins"/>
    <property type="match status" value="1"/>
</dbReference>
<dbReference type="OrthoDB" id="10027058at2759"/>
<proteinExistence type="predicted"/>
<dbReference type="InterPro" id="IPR009050">
    <property type="entry name" value="Globin-like_sf"/>
</dbReference>
<dbReference type="EMBL" id="WJXW01000003">
    <property type="protein sequence ID" value="KAF9738512.1"/>
    <property type="molecule type" value="Genomic_DNA"/>
</dbReference>
<dbReference type="GO" id="GO:0020037">
    <property type="term" value="F:heme binding"/>
    <property type="evidence" value="ECO:0007669"/>
    <property type="project" value="InterPro"/>
</dbReference>
<dbReference type="Proteomes" id="UP000756921">
    <property type="component" value="Unassembled WGS sequence"/>
</dbReference>
<dbReference type="InterPro" id="IPR012292">
    <property type="entry name" value="Globin/Proto"/>
</dbReference>
<evidence type="ECO:0000256" key="1">
    <source>
        <dbReference type="SAM" id="MobiDB-lite"/>
    </source>
</evidence>
<organism evidence="3 4">
    <name type="scientific">Paraphaeosphaeria minitans</name>
    <dbReference type="NCBI Taxonomy" id="565426"/>
    <lineage>
        <taxon>Eukaryota</taxon>
        <taxon>Fungi</taxon>
        <taxon>Dikarya</taxon>
        <taxon>Ascomycota</taxon>
        <taxon>Pezizomycotina</taxon>
        <taxon>Dothideomycetes</taxon>
        <taxon>Pleosporomycetidae</taxon>
        <taxon>Pleosporales</taxon>
        <taxon>Massarineae</taxon>
        <taxon>Didymosphaeriaceae</taxon>
        <taxon>Paraphaeosphaeria</taxon>
    </lineage>
</organism>
<protein>
    <recommendedName>
        <fullName evidence="2">Globin-sensor domain-containing protein</fullName>
    </recommendedName>
</protein>
<feature type="region of interest" description="Disordered" evidence="1">
    <location>
        <begin position="254"/>
        <end position="314"/>
    </location>
</feature>
<dbReference type="PANTHER" id="PTHR42071">
    <property type="entry name" value="PROTOGLOBIN DOMAIN-CONTAINING PROTEIN"/>
    <property type="match status" value="1"/>
</dbReference>
<feature type="domain" description="Globin-sensor" evidence="2">
    <location>
        <begin position="22"/>
        <end position="199"/>
    </location>
</feature>
<evidence type="ECO:0000259" key="2">
    <source>
        <dbReference type="Pfam" id="PF11563"/>
    </source>
</evidence>
<evidence type="ECO:0000313" key="4">
    <source>
        <dbReference type="Proteomes" id="UP000756921"/>
    </source>
</evidence>
<dbReference type="GO" id="GO:0019825">
    <property type="term" value="F:oxygen binding"/>
    <property type="evidence" value="ECO:0007669"/>
    <property type="project" value="InterPro"/>
</dbReference>
<keyword evidence="4" id="KW-1185">Reference proteome</keyword>
<gene>
    <name evidence="3" type="ORF">PMIN01_03795</name>
</gene>
<dbReference type="SUPFAM" id="SSF46458">
    <property type="entry name" value="Globin-like"/>
    <property type="match status" value="1"/>
</dbReference>
<reference evidence="3" key="1">
    <citation type="journal article" date="2020" name="Mol. Plant Microbe Interact.">
        <title>Genome Sequence of the Biocontrol Agent Coniothyrium minitans strain Conio (IMI 134523).</title>
        <authorList>
            <person name="Patel D."/>
            <person name="Shittu T.A."/>
            <person name="Baroncelli R."/>
            <person name="Muthumeenakshi S."/>
            <person name="Osborne T.H."/>
            <person name="Janganan T.K."/>
            <person name="Sreenivasaprasad S."/>
        </authorList>
    </citation>
    <scope>NUCLEOTIDE SEQUENCE</scope>
    <source>
        <strain evidence="3">Conio</strain>
    </source>
</reference>